<gene>
    <name evidence="1" type="primary">CPNE2_2</name>
    <name evidence="1" type="ORF">XENOCAPTIV_011783</name>
</gene>
<evidence type="ECO:0000313" key="1">
    <source>
        <dbReference type="EMBL" id="MEQ2210320.1"/>
    </source>
</evidence>
<proteinExistence type="predicted"/>
<keyword evidence="2" id="KW-1185">Reference proteome</keyword>
<accession>A0ABV0RQJ2</accession>
<dbReference type="InterPro" id="IPR035892">
    <property type="entry name" value="C2_domain_sf"/>
</dbReference>
<evidence type="ECO:0000313" key="2">
    <source>
        <dbReference type="Proteomes" id="UP001434883"/>
    </source>
</evidence>
<name>A0ABV0RQJ2_9TELE</name>
<protein>
    <submittedName>
        <fullName evidence="1">Copine-2</fullName>
    </submittedName>
</protein>
<feature type="non-terminal residue" evidence="1">
    <location>
        <position position="1"/>
    </location>
</feature>
<organism evidence="1 2">
    <name type="scientific">Xenoophorus captivus</name>
    <dbReference type="NCBI Taxonomy" id="1517983"/>
    <lineage>
        <taxon>Eukaryota</taxon>
        <taxon>Metazoa</taxon>
        <taxon>Chordata</taxon>
        <taxon>Craniata</taxon>
        <taxon>Vertebrata</taxon>
        <taxon>Euteleostomi</taxon>
        <taxon>Actinopterygii</taxon>
        <taxon>Neopterygii</taxon>
        <taxon>Teleostei</taxon>
        <taxon>Neoteleostei</taxon>
        <taxon>Acanthomorphata</taxon>
        <taxon>Ovalentaria</taxon>
        <taxon>Atherinomorphae</taxon>
        <taxon>Cyprinodontiformes</taxon>
        <taxon>Goodeidae</taxon>
        <taxon>Xenoophorus</taxon>
    </lineage>
</organism>
<dbReference type="InterPro" id="IPR045052">
    <property type="entry name" value="Copine"/>
</dbReference>
<dbReference type="PANTHER" id="PTHR10857:SF3">
    <property type="entry name" value="COPINE-2"/>
    <property type="match status" value="1"/>
</dbReference>
<dbReference type="Proteomes" id="UP001434883">
    <property type="component" value="Unassembled WGS sequence"/>
</dbReference>
<dbReference type="SUPFAM" id="SSF49562">
    <property type="entry name" value="C2 domain (Calcium/lipid-binding domain, CaLB)"/>
    <property type="match status" value="1"/>
</dbReference>
<sequence>ITAQELSDNRIITLTLSGRKLDKKDFFGKSDPYLEFHKQGEDGKWMLVHRTEVSRYWELKSL</sequence>
<comment type="caution">
    <text evidence="1">The sequence shown here is derived from an EMBL/GenBank/DDBJ whole genome shotgun (WGS) entry which is preliminary data.</text>
</comment>
<reference evidence="1 2" key="1">
    <citation type="submission" date="2021-06" db="EMBL/GenBank/DDBJ databases">
        <authorList>
            <person name="Palmer J.M."/>
        </authorList>
    </citation>
    <scope>NUCLEOTIDE SEQUENCE [LARGE SCALE GENOMIC DNA]</scope>
    <source>
        <strain evidence="1 2">XC_2019</strain>
        <tissue evidence="1">Muscle</tissue>
    </source>
</reference>
<dbReference type="EMBL" id="JAHRIN010052916">
    <property type="protein sequence ID" value="MEQ2210320.1"/>
    <property type="molecule type" value="Genomic_DNA"/>
</dbReference>
<dbReference type="Gene3D" id="2.60.40.150">
    <property type="entry name" value="C2 domain"/>
    <property type="match status" value="1"/>
</dbReference>
<dbReference type="PANTHER" id="PTHR10857">
    <property type="entry name" value="COPINE"/>
    <property type="match status" value="1"/>
</dbReference>